<gene>
    <name evidence="2" type="ORF">GUJ93_ZPchr0010g11272</name>
</gene>
<keyword evidence="1" id="KW-1133">Transmembrane helix</keyword>
<evidence type="ECO:0000313" key="2">
    <source>
        <dbReference type="EMBL" id="KAG8085407.1"/>
    </source>
</evidence>
<dbReference type="AlphaFoldDB" id="A0A8J6BC72"/>
<keyword evidence="3" id="KW-1185">Reference proteome</keyword>
<accession>A0A8J6BC72</accession>
<keyword evidence="1" id="KW-0812">Transmembrane</keyword>
<proteinExistence type="predicted"/>
<evidence type="ECO:0000256" key="1">
    <source>
        <dbReference type="SAM" id="Phobius"/>
    </source>
</evidence>
<dbReference type="EMBL" id="JAAALK010000082">
    <property type="protein sequence ID" value="KAG8085407.1"/>
    <property type="molecule type" value="Genomic_DNA"/>
</dbReference>
<dbReference type="Proteomes" id="UP000729402">
    <property type="component" value="Unassembled WGS sequence"/>
</dbReference>
<name>A0A8J6BC72_ZIZPA</name>
<evidence type="ECO:0000313" key="3">
    <source>
        <dbReference type="Proteomes" id="UP000729402"/>
    </source>
</evidence>
<reference evidence="2" key="2">
    <citation type="submission" date="2021-02" db="EMBL/GenBank/DDBJ databases">
        <authorList>
            <person name="Kimball J.A."/>
            <person name="Haas M.W."/>
            <person name="Macchietto M."/>
            <person name="Kono T."/>
            <person name="Duquette J."/>
            <person name="Shao M."/>
        </authorList>
    </citation>
    <scope>NUCLEOTIDE SEQUENCE</scope>
    <source>
        <tissue evidence="2">Fresh leaf tissue</tissue>
    </source>
</reference>
<reference evidence="2" key="1">
    <citation type="journal article" date="2021" name="bioRxiv">
        <title>Whole Genome Assembly and Annotation of Northern Wild Rice, Zizania palustris L., Supports a Whole Genome Duplication in the Zizania Genus.</title>
        <authorList>
            <person name="Haas M."/>
            <person name="Kono T."/>
            <person name="Macchietto M."/>
            <person name="Millas R."/>
            <person name="McGilp L."/>
            <person name="Shao M."/>
            <person name="Duquette J."/>
            <person name="Hirsch C.N."/>
            <person name="Kimball J."/>
        </authorList>
    </citation>
    <scope>NUCLEOTIDE SEQUENCE</scope>
    <source>
        <tissue evidence="2">Fresh leaf tissue</tissue>
    </source>
</reference>
<feature type="transmembrane region" description="Helical" evidence="1">
    <location>
        <begin position="108"/>
        <end position="133"/>
    </location>
</feature>
<dbReference type="OrthoDB" id="1627728at2759"/>
<protein>
    <submittedName>
        <fullName evidence="2">Uncharacterized protein</fullName>
    </submittedName>
</protein>
<organism evidence="2 3">
    <name type="scientific">Zizania palustris</name>
    <name type="common">Northern wild rice</name>
    <dbReference type="NCBI Taxonomy" id="103762"/>
    <lineage>
        <taxon>Eukaryota</taxon>
        <taxon>Viridiplantae</taxon>
        <taxon>Streptophyta</taxon>
        <taxon>Embryophyta</taxon>
        <taxon>Tracheophyta</taxon>
        <taxon>Spermatophyta</taxon>
        <taxon>Magnoliopsida</taxon>
        <taxon>Liliopsida</taxon>
        <taxon>Poales</taxon>
        <taxon>Poaceae</taxon>
        <taxon>BOP clade</taxon>
        <taxon>Oryzoideae</taxon>
        <taxon>Oryzeae</taxon>
        <taxon>Zizaniinae</taxon>
        <taxon>Zizania</taxon>
    </lineage>
</organism>
<comment type="caution">
    <text evidence="2">The sequence shown here is derived from an EMBL/GenBank/DDBJ whole genome shotgun (WGS) entry which is preliminary data.</text>
</comment>
<keyword evidence="1" id="KW-0472">Membrane</keyword>
<sequence>MGAAANDGSPAERCSRPSAGAAMSVGASGGGGGSRSCGCCCINIYVNNNVQGVTNSVLVGSKVAMRDPGARLRLRHPPAPARHAPCRRSKRNKKAAATSMSSLFATSAAMVFIATLLLLLLLLLLLIFCAWICR</sequence>